<dbReference type="InterPro" id="IPR019734">
    <property type="entry name" value="TPR_rpt"/>
</dbReference>
<evidence type="ECO:0000313" key="3">
    <source>
        <dbReference type="Proteomes" id="UP000324159"/>
    </source>
</evidence>
<dbReference type="AlphaFoldDB" id="A0A5D3WNS0"/>
<proteinExistence type="predicted"/>
<gene>
    <name evidence="2" type="ORF">EDC39_103145</name>
</gene>
<dbReference type="Proteomes" id="UP000324159">
    <property type="component" value="Unassembled WGS sequence"/>
</dbReference>
<dbReference type="EMBL" id="VNIB01000003">
    <property type="protein sequence ID" value="TYO99299.1"/>
    <property type="molecule type" value="Genomic_DNA"/>
</dbReference>
<evidence type="ECO:0000313" key="2">
    <source>
        <dbReference type="EMBL" id="TYO99299.1"/>
    </source>
</evidence>
<evidence type="ECO:0000256" key="1">
    <source>
        <dbReference type="PROSITE-ProRule" id="PRU00339"/>
    </source>
</evidence>
<comment type="caution">
    <text evidence="2">The sequence shown here is derived from an EMBL/GenBank/DDBJ whole genome shotgun (WGS) entry which is preliminary data.</text>
</comment>
<dbReference type="InterPro" id="IPR011990">
    <property type="entry name" value="TPR-like_helical_dom_sf"/>
</dbReference>
<keyword evidence="3" id="KW-1185">Reference proteome</keyword>
<dbReference type="OrthoDB" id="5398227at2"/>
<reference evidence="2 3" key="1">
    <citation type="submission" date="2019-07" db="EMBL/GenBank/DDBJ databases">
        <title>Genomic Encyclopedia of Type Strains, Phase IV (KMG-IV): sequencing the most valuable type-strain genomes for metagenomic binning, comparative biology and taxonomic classification.</title>
        <authorList>
            <person name="Goeker M."/>
        </authorList>
    </citation>
    <scope>NUCLEOTIDE SEQUENCE [LARGE SCALE GENOMIC DNA]</scope>
    <source>
        <strain evidence="2 3">SS015</strain>
    </source>
</reference>
<keyword evidence="1" id="KW-0802">TPR repeat</keyword>
<dbReference type="RefSeq" id="WP_148895219.1">
    <property type="nucleotide sequence ID" value="NZ_VNIB01000003.1"/>
</dbReference>
<dbReference type="SMART" id="SM00028">
    <property type="entry name" value="TPR"/>
    <property type="match status" value="2"/>
</dbReference>
<name>A0A5D3WNS0_9BACT</name>
<accession>A0A5D3WNS0</accession>
<feature type="repeat" description="TPR" evidence="1">
    <location>
        <begin position="74"/>
        <end position="107"/>
    </location>
</feature>
<dbReference type="Pfam" id="PF14559">
    <property type="entry name" value="TPR_19"/>
    <property type="match status" value="1"/>
</dbReference>
<dbReference type="PROSITE" id="PS50005">
    <property type="entry name" value="TPR"/>
    <property type="match status" value="1"/>
</dbReference>
<dbReference type="SUPFAM" id="SSF48452">
    <property type="entry name" value="TPR-like"/>
    <property type="match status" value="1"/>
</dbReference>
<organism evidence="2 3">
    <name type="scientific">Geothermobacter ehrlichii</name>
    <dbReference type="NCBI Taxonomy" id="213224"/>
    <lineage>
        <taxon>Bacteria</taxon>
        <taxon>Pseudomonadati</taxon>
        <taxon>Thermodesulfobacteriota</taxon>
        <taxon>Desulfuromonadia</taxon>
        <taxon>Desulfuromonadales</taxon>
        <taxon>Geothermobacteraceae</taxon>
        <taxon>Geothermobacter</taxon>
    </lineage>
</organism>
<dbReference type="Gene3D" id="1.25.40.10">
    <property type="entry name" value="Tetratricopeptide repeat domain"/>
    <property type="match status" value="1"/>
</dbReference>
<protein>
    <submittedName>
        <fullName evidence="2">Tetratricopeptide repeat protein</fullName>
    </submittedName>
</protein>
<sequence length="147" mass="16744">MTTDRFRMLLRQGLDALDKNDTLLALVLFEDACKLFETPTAKSCLAYCLAREKKQFQKAVAMCLSAKQKEPANSLHYLNLGRTYLEAGQKQKAIRALRQGLKMERNQQIIDLLVALGQRKTPPISSLPREHFLNRNLGLLLSRIGMR</sequence>